<gene>
    <name evidence="2" type="ORF">TPAB3V08_LOCUS8046</name>
</gene>
<proteinExistence type="predicted"/>
<evidence type="ECO:0000259" key="1">
    <source>
        <dbReference type="Pfam" id="PF10545"/>
    </source>
</evidence>
<accession>A0ABN7P693</accession>
<sequence>MGQWATGFKCVLYQIQILGAMRLPWEALNGNGDTLGDDHKLLLTIQLTKTRWRNLRERFVREKKRLVTLGEEAYSAKDPWPLLEDMTFLWDFIVHRERPSKTFKAEQVIMQSFLPILPRPEWVDVASDQGASSDNIEPSCTLKRGEETKLPIKRERDLVEEEATESKLRRLLDHPSSHVSRTLYQK</sequence>
<dbReference type="Proteomes" id="UP001153148">
    <property type="component" value="Unassembled WGS sequence"/>
</dbReference>
<organism evidence="2 3">
    <name type="scientific">Timema podura</name>
    <name type="common">Walking stick</name>
    <dbReference type="NCBI Taxonomy" id="61482"/>
    <lineage>
        <taxon>Eukaryota</taxon>
        <taxon>Metazoa</taxon>
        <taxon>Ecdysozoa</taxon>
        <taxon>Arthropoda</taxon>
        <taxon>Hexapoda</taxon>
        <taxon>Insecta</taxon>
        <taxon>Pterygota</taxon>
        <taxon>Neoptera</taxon>
        <taxon>Polyneoptera</taxon>
        <taxon>Phasmatodea</taxon>
        <taxon>Timematodea</taxon>
        <taxon>Timematoidea</taxon>
        <taxon>Timematidae</taxon>
        <taxon>Timema</taxon>
    </lineage>
</organism>
<feature type="domain" description="MADF" evidence="1">
    <location>
        <begin position="44"/>
        <end position="89"/>
    </location>
</feature>
<protein>
    <recommendedName>
        <fullName evidence="1">MADF domain-containing protein</fullName>
    </recommendedName>
</protein>
<name>A0ABN7P693_TIMPD</name>
<evidence type="ECO:0000313" key="2">
    <source>
        <dbReference type="EMBL" id="CAG2061091.1"/>
    </source>
</evidence>
<dbReference type="EMBL" id="CAJPIN010014533">
    <property type="protein sequence ID" value="CAG2061091.1"/>
    <property type="molecule type" value="Genomic_DNA"/>
</dbReference>
<keyword evidence="3" id="KW-1185">Reference proteome</keyword>
<dbReference type="Pfam" id="PF10545">
    <property type="entry name" value="MADF_DNA_bdg"/>
    <property type="match status" value="1"/>
</dbReference>
<dbReference type="InterPro" id="IPR006578">
    <property type="entry name" value="MADF-dom"/>
</dbReference>
<reference evidence="2" key="1">
    <citation type="submission" date="2021-03" db="EMBL/GenBank/DDBJ databases">
        <authorList>
            <person name="Tran Van P."/>
        </authorList>
    </citation>
    <scope>NUCLEOTIDE SEQUENCE</scope>
</reference>
<comment type="caution">
    <text evidence="2">The sequence shown here is derived from an EMBL/GenBank/DDBJ whole genome shotgun (WGS) entry which is preliminary data.</text>
</comment>
<evidence type="ECO:0000313" key="3">
    <source>
        <dbReference type="Proteomes" id="UP001153148"/>
    </source>
</evidence>